<dbReference type="Proteomes" id="UP000593572">
    <property type="component" value="Unassembled WGS sequence"/>
</dbReference>
<evidence type="ECO:0000313" key="3">
    <source>
        <dbReference type="Proteomes" id="UP000593572"/>
    </source>
</evidence>
<keyword evidence="3" id="KW-1185">Reference proteome</keyword>
<reference evidence="2 3" key="1">
    <citation type="journal article" date="2019" name="Genome Biol. Evol.">
        <title>Insights into the evolution of the New World diploid cottons (Gossypium, subgenus Houzingenia) based on genome sequencing.</title>
        <authorList>
            <person name="Grover C.E."/>
            <person name="Arick M.A. 2nd"/>
            <person name="Thrash A."/>
            <person name="Conover J.L."/>
            <person name="Sanders W.S."/>
            <person name="Peterson D.G."/>
            <person name="Frelichowski J.E."/>
            <person name="Scheffler J.A."/>
            <person name="Scheffler B.E."/>
            <person name="Wendel J.F."/>
        </authorList>
    </citation>
    <scope>NUCLEOTIDE SEQUENCE [LARGE SCALE GENOMIC DNA]</scope>
    <source>
        <strain evidence="2">157</strain>
        <tissue evidence="2">Leaf</tissue>
    </source>
</reference>
<organism evidence="2 3">
    <name type="scientific">Gossypium lobatum</name>
    <dbReference type="NCBI Taxonomy" id="34289"/>
    <lineage>
        <taxon>Eukaryota</taxon>
        <taxon>Viridiplantae</taxon>
        <taxon>Streptophyta</taxon>
        <taxon>Embryophyta</taxon>
        <taxon>Tracheophyta</taxon>
        <taxon>Spermatophyta</taxon>
        <taxon>Magnoliopsida</taxon>
        <taxon>eudicotyledons</taxon>
        <taxon>Gunneridae</taxon>
        <taxon>Pentapetalae</taxon>
        <taxon>rosids</taxon>
        <taxon>malvids</taxon>
        <taxon>Malvales</taxon>
        <taxon>Malvaceae</taxon>
        <taxon>Malvoideae</taxon>
        <taxon>Gossypium</taxon>
    </lineage>
</organism>
<proteinExistence type="predicted"/>
<feature type="compositionally biased region" description="Basic and acidic residues" evidence="1">
    <location>
        <begin position="1"/>
        <end position="13"/>
    </location>
</feature>
<gene>
    <name evidence="2" type="ORF">Golob_017767</name>
</gene>
<evidence type="ECO:0000313" key="2">
    <source>
        <dbReference type="EMBL" id="MBA0560895.1"/>
    </source>
</evidence>
<accession>A0A7J8M885</accession>
<feature type="region of interest" description="Disordered" evidence="1">
    <location>
        <begin position="1"/>
        <end position="31"/>
    </location>
</feature>
<evidence type="ECO:0000256" key="1">
    <source>
        <dbReference type="SAM" id="MobiDB-lite"/>
    </source>
</evidence>
<comment type="caution">
    <text evidence="2">The sequence shown here is derived from an EMBL/GenBank/DDBJ whole genome shotgun (WGS) entry which is preliminary data.</text>
</comment>
<protein>
    <submittedName>
        <fullName evidence="2">Uncharacterized protein</fullName>
    </submittedName>
</protein>
<dbReference type="EMBL" id="JABEZX010000007">
    <property type="protein sequence ID" value="MBA0560895.1"/>
    <property type="molecule type" value="Genomic_DNA"/>
</dbReference>
<name>A0A7J8M885_9ROSI</name>
<dbReference type="AlphaFoldDB" id="A0A7J8M885"/>
<sequence length="31" mass="3408">MEKDYVPMEKDDGSATTSSGVFSQLKIDDGR</sequence>